<dbReference type="AlphaFoldDB" id="A0A7C9E9E4"/>
<dbReference type="EMBL" id="GISG01220844">
    <property type="protein sequence ID" value="MBA4663601.1"/>
    <property type="molecule type" value="Transcribed_RNA"/>
</dbReference>
<evidence type="ECO:0000313" key="1">
    <source>
        <dbReference type="EMBL" id="MBA4663601.1"/>
    </source>
</evidence>
<reference evidence="1" key="1">
    <citation type="journal article" date="2013" name="J. Plant Res.">
        <title>Effect of fungi and light on seed germination of three Opuntia species from semiarid lands of central Mexico.</title>
        <authorList>
            <person name="Delgado-Sanchez P."/>
            <person name="Jimenez-Bremont J.F."/>
            <person name="Guerrero-Gonzalez Mde L."/>
            <person name="Flores J."/>
        </authorList>
    </citation>
    <scope>NUCLEOTIDE SEQUENCE</scope>
    <source>
        <tissue evidence="1">Cladode</tissue>
    </source>
</reference>
<proteinExistence type="predicted"/>
<sequence length="105" mass="12217">MQCNFFTPFPNGSMQNRLPISIPGKPWLLNLYSVWLLYFFLTSILKDCGNLDTPIFITVTFSNIQQRILFKNHINNVSSEISGVNNLFLEHIFKWVQLSNECPTF</sequence>
<organism evidence="1">
    <name type="scientific">Opuntia streptacantha</name>
    <name type="common">Prickly pear cactus</name>
    <name type="synonym">Opuntia cardona</name>
    <dbReference type="NCBI Taxonomy" id="393608"/>
    <lineage>
        <taxon>Eukaryota</taxon>
        <taxon>Viridiplantae</taxon>
        <taxon>Streptophyta</taxon>
        <taxon>Embryophyta</taxon>
        <taxon>Tracheophyta</taxon>
        <taxon>Spermatophyta</taxon>
        <taxon>Magnoliopsida</taxon>
        <taxon>eudicotyledons</taxon>
        <taxon>Gunneridae</taxon>
        <taxon>Pentapetalae</taxon>
        <taxon>Caryophyllales</taxon>
        <taxon>Cactineae</taxon>
        <taxon>Cactaceae</taxon>
        <taxon>Opuntioideae</taxon>
        <taxon>Opuntia</taxon>
    </lineage>
</organism>
<reference evidence="1" key="2">
    <citation type="submission" date="2020-07" db="EMBL/GenBank/DDBJ databases">
        <authorList>
            <person name="Vera ALvarez R."/>
            <person name="Arias-Moreno D.M."/>
            <person name="Jimenez-Jacinto V."/>
            <person name="Jimenez-Bremont J.F."/>
            <person name="Swaminathan K."/>
            <person name="Moose S.P."/>
            <person name="Guerrero-Gonzalez M.L."/>
            <person name="Marino-Ramirez L."/>
            <person name="Landsman D."/>
            <person name="Rodriguez-Kessler M."/>
            <person name="Delgado-Sanchez P."/>
        </authorList>
    </citation>
    <scope>NUCLEOTIDE SEQUENCE</scope>
    <source>
        <tissue evidence="1">Cladode</tissue>
    </source>
</reference>
<protein>
    <submittedName>
        <fullName evidence="1">Uncharacterized protein</fullName>
    </submittedName>
</protein>
<accession>A0A7C9E9E4</accession>
<name>A0A7C9E9E4_OPUST</name>